<evidence type="ECO:0000256" key="8">
    <source>
        <dbReference type="ARBA" id="ARBA00022958"/>
    </source>
</evidence>
<evidence type="ECO:0000256" key="9">
    <source>
        <dbReference type="ARBA" id="ARBA00022989"/>
    </source>
</evidence>
<evidence type="ECO:0000256" key="12">
    <source>
        <dbReference type="PIRNR" id="PIRNR006247"/>
    </source>
</evidence>
<feature type="binding site" evidence="13">
    <location>
        <position position="438"/>
    </location>
    <ligand>
        <name>K(+)</name>
        <dbReference type="ChEBI" id="CHEBI:29103"/>
    </ligand>
</feature>
<protein>
    <recommendedName>
        <fullName evidence="12">Trk system potassium uptake protein</fullName>
    </recommendedName>
</protein>
<evidence type="ECO:0000256" key="4">
    <source>
        <dbReference type="ARBA" id="ARBA00022475"/>
    </source>
</evidence>
<keyword evidence="8 12" id="KW-0630">Potassium</keyword>
<feature type="transmembrane region" description="Helical" evidence="14">
    <location>
        <begin position="41"/>
        <end position="61"/>
    </location>
</feature>
<feature type="binding site" evidence="13">
    <location>
        <position position="116"/>
    </location>
    <ligand>
        <name>K(+)</name>
        <dbReference type="ChEBI" id="CHEBI:29103"/>
    </ligand>
</feature>
<feature type="transmembrane region" description="Helical" evidence="14">
    <location>
        <begin position="73"/>
        <end position="94"/>
    </location>
</feature>
<organism evidence="15 16">
    <name type="scientific">Gynuella sunshinyii YC6258</name>
    <dbReference type="NCBI Taxonomy" id="1445510"/>
    <lineage>
        <taxon>Bacteria</taxon>
        <taxon>Pseudomonadati</taxon>
        <taxon>Pseudomonadota</taxon>
        <taxon>Gammaproteobacteria</taxon>
        <taxon>Oceanospirillales</taxon>
        <taxon>Saccharospirillaceae</taxon>
        <taxon>Gynuella</taxon>
    </lineage>
</organism>
<dbReference type="GO" id="GO:0046872">
    <property type="term" value="F:metal ion binding"/>
    <property type="evidence" value="ECO:0007669"/>
    <property type="project" value="UniProtKB-KW"/>
</dbReference>
<feature type="binding site" evidence="13">
    <location>
        <position position="439"/>
    </location>
    <ligand>
        <name>K(+)</name>
        <dbReference type="ChEBI" id="CHEBI:29103"/>
    </ligand>
</feature>
<dbReference type="OrthoDB" id="9810952at2"/>
<dbReference type="EMBL" id="CP007142">
    <property type="protein sequence ID" value="AJQ93028.1"/>
    <property type="molecule type" value="Genomic_DNA"/>
</dbReference>
<proteinExistence type="inferred from homology"/>
<evidence type="ECO:0000256" key="5">
    <source>
        <dbReference type="ARBA" id="ARBA00022519"/>
    </source>
</evidence>
<dbReference type="AlphaFoldDB" id="A0A0C5VI29"/>
<dbReference type="InterPro" id="IPR004772">
    <property type="entry name" value="TrkH"/>
</dbReference>
<keyword evidence="7 14" id="KW-0812">Transmembrane</keyword>
<evidence type="ECO:0000313" key="16">
    <source>
        <dbReference type="Proteomes" id="UP000032266"/>
    </source>
</evidence>
<dbReference type="RefSeq" id="WP_044615943.1">
    <property type="nucleotide sequence ID" value="NZ_CP007142.1"/>
</dbReference>
<sequence>MQNSSRLITILRICSFLVLLYSLSMPLPVFVGLLFGEHHLHGFLITFAFAFIAGLLGWQLTGRDEMNLKTRDGFLVAVLFWVIFSAISTMPLYLDSRLGLSLTDAIFEGVSGITTTGASVLDDIDHLPKSILFYRAQLNFLGGLGIIVLAIAVMPFLDIGGAKLYQSEMPGPMKEEKFTPRLTDTARDLWMIYAGLAACGMVAYRLAGMNWFDAVCHSLSTVSLGGFSTHADSLGYYQNPAIELVGGTYSILAALNFSLYFLALHRRSLRPIFHNSEARFFMLIISLVITLVCLELARTQTFALPQAFVHGFFQTASIMTDNGLGAAHYPDWPAHIVILLLGASFFGGCVGSTAGGIKAMRFLLLYRLSSQEIKQLIHPDAVFRTKVGRHSVSDRVIRSVWALFFLYIFFSCAFVWGLMIIGHDFATAFGTVAACINNMGVGYGDTAAGFGPLKEPGKWLMCVAMIFGRLEIFPILIVFSRTFWRF</sequence>
<dbReference type="NCBIfam" id="TIGR00933">
    <property type="entry name" value="2a38"/>
    <property type="match status" value="1"/>
</dbReference>
<evidence type="ECO:0000256" key="13">
    <source>
        <dbReference type="PIRSR" id="PIRSR006247-1"/>
    </source>
</evidence>
<keyword evidence="4 12" id="KW-1003">Cell membrane</keyword>
<evidence type="ECO:0000256" key="2">
    <source>
        <dbReference type="ARBA" id="ARBA00009137"/>
    </source>
</evidence>
<dbReference type="GO" id="GO:0005886">
    <property type="term" value="C:plasma membrane"/>
    <property type="evidence" value="ECO:0007669"/>
    <property type="project" value="UniProtKB-SubCell"/>
</dbReference>
<comment type="subcellular location">
    <subcellularLocation>
        <location evidence="1 12">Cell inner membrane</location>
        <topology evidence="1 12">Multi-pass membrane protein</topology>
    </subcellularLocation>
</comment>
<accession>A0A0C5VI29</accession>
<name>A0A0C5VI29_9GAMM</name>
<evidence type="ECO:0000313" key="15">
    <source>
        <dbReference type="EMBL" id="AJQ93028.1"/>
    </source>
</evidence>
<dbReference type="HOGENOM" id="CLU_030708_0_2_6"/>
<evidence type="ECO:0000256" key="14">
    <source>
        <dbReference type="SAM" id="Phobius"/>
    </source>
</evidence>
<dbReference type="PANTHER" id="PTHR32024">
    <property type="entry name" value="TRK SYSTEM POTASSIUM UPTAKE PROTEIN TRKG-RELATED"/>
    <property type="match status" value="1"/>
</dbReference>
<feature type="transmembrane region" description="Helical" evidence="14">
    <location>
        <begin position="458"/>
        <end position="479"/>
    </location>
</feature>
<dbReference type="Proteomes" id="UP000032266">
    <property type="component" value="Chromosome"/>
</dbReference>
<keyword evidence="10 12" id="KW-0406">Ion transport</keyword>
<feature type="transmembrane region" description="Helical" evidence="14">
    <location>
        <begin position="400"/>
        <end position="421"/>
    </location>
</feature>
<feature type="binding site" evidence="13">
    <location>
        <position position="115"/>
    </location>
    <ligand>
        <name>K(+)</name>
        <dbReference type="ChEBI" id="CHEBI:29103"/>
    </ligand>
</feature>
<dbReference type="KEGG" id="gsn:YC6258_00978"/>
<feature type="transmembrane region" description="Helical" evidence="14">
    <location>
        <begin position="138"/>
        <end position="157"/>
    </location>
</feature>
<comment type="similarity">
    <text evidence="2 12">Belongs to the TrkH potassium transport family.</text>
</comment>
<reference evidence="15 16" key="1">
    <citation type="submission" date="2014-01" db="EMBL/GenBank/DDBJ databases">
        <title>Full genme sequencing of cellulolytic bacterium Gynuella sunshinyii YC6258T gen. nov., sp. nov.</title>
        <authorList>
            <person name="Khan H."/>
            <person name="Chung E.J."/>
            <person name="Chung Y.R."/>
        </authorList>
    </citation>
    <scope>NUCLEOTIDE SEQUENCE [LARGE SCALE GENOMIC DNA]</scope>
    <source>
        <strain evidence="15 16">YC6258</strain>
    </source>
</reference>
<dbReference type="STRING" id="1445510.YC6258_00978"/>
<keyword evidence="16" id="KW-1185">Reference proteome</keyword>
<keyword evidence="13" id="KW-0479">Metal-binding</keyword>
<evidence type="ECO:0000256" key="6">
    <source>
        <dbReference type="ARBA" id="ARBA00022538"/>
    </source>
</evidence>
<gene>
    <name evidence="15" type="ORF">YC6258_00978</name>
</gene>
<evidence type="ECO:0000256" key="1">
    <source>
        <dbReference type="ARBA" id="ARBA00004429"/>
    </source>
</evidence>
<dbReference type="InterPro" id="IPR003445">
    <property type="entry name" value="Cat_transpt"/>
</dbReference>
<feature type="transmembrane region" description="Helical" evidence="14">
    <location>
        <begin position="332"/>
        <end position="357"/>
    </location>
</feature>
<feature type="binding site" evidence="13">
    <location>
        <position position="225"/>
    </location>
    <ligand>
        <name>K(+)</name>
        <dbReference type="ChEBI" id="CHEBI:29103"/>
    </ligand>
</feature>
<evidence type="ECO:0000256" key="10">
    <source>
        <dbReference type="ARBA" id="ARBA00023065"/>
    </source>
</evidence>
<feature type="binding site" evidence="13">
    <location>
        <position position="224"/>
    </location>
    <ligand>
        <name>K(+)</name>
        <dbReference type="ChEBI" id="CHEBI:29103"/>
    </ligand>
</feature>
<feature type="transmembrane region" description="Helical" evidence="14">
    <location>
        <begin position="12"/>
        <end position="35"/>
    </location>
</feature>
<feature type="transmembrane region" description="Helical" evidence="14">
    <location>
        <begin position="276"/>
        <end position="297"/>
    </location>
</feature>
<keyword evidence="3 12" id="KW-0813">Transport</keyword>
<keyword evidence="9 14" id="KW-1133">Transmembrane helix</keyword>
<evidence type="ECO:0000256" key="11">
    <source>
        <dbReference type="ARBA" id="ARBA00023136"/>
    </source>
</evidence>
<dbReference type="GO" id="GO:0015379">
    <property type="term" value="F:potassium:chloride symporter activity"/>
    <property type="evidence" value="ECO:0007669"/>
    <property type="project" value="InterPro"/>
</dbReference>
<feature type="transmembrane region" description="Helical" evidence="14">
    <location>
        <begin position="244"/>
        <end position="264"/>
    </location>
</feature>
<dbReference type="PIRSF" id="PIRSF006247">
    <property type="entry name" value="TrkH"/>
    <property type="match status" value="1"/>
</dbReference>
<evidence type="ECO:0000256" key="7">
    <source>
        <dbReference type="ARBA" id="ARBA00022692"/>
    </source>
</evidence>
<feature type="transmembrane region" description="Helical" evidence="14">
    <location>
        <begin position="189"/>
        <end position="207"/>
    </location>
</feature>
<dbReference type="Pfam" id="PF02386">
    <property type="entry name" value="TrkH"/>
    <property type="match status" value="1"/>
</dbReference>
<dbReference type="PANTHER" id="PTHR32024:SF2">
    <property type="entry name" value="TRK SYSTEM POTASSIUM UPTAKE PROTEIN TRKG-RELATED"/>
    <property type="match status" value="1"/>
</dbReference>
<evidence type="ECO:0000256" key="3">
    <source>
        <dbReference type="ARBA" id="ARBA00022448"/>
    </source>
</evidence>
<keyword evidence="5 12" id="KW-0997">Cell inner membrane</keyword>
<keyword evidence="11 12" id="KW-0472">Membrane</keyword>
<dbReference type="PATRIC" id="fig|1445510.3.peg.958"/>
<keyword evidence="6 12" id="KW-0633">Potassium transport</keyword>